<dbReference type="EMBL" id="BKCJ010001207">
    <property type="protein sequence ID" value="GEU39700.1"/>
    <property type="molecule type" value="Genomic_DNA"/>
</dbReference>
<feature type="domain" description="Reverse transcriptase Ty1/copia-type" evidence="1">
    <location>
        <begin position="3"/>
        <end position="66"/>
    </location>
</feature>
<reference evidence="2" key="1">
    <citation type="journal article" date="2019" name="Sci. Rep.">
        <title>Draft genome of Tanacetum cinerariifolium, the natural source of mosquito coil.</title>
        <authorList>
            <person name="Yamashiro T."/>
            <person name="Shiraishi A."/>
            <person name="Satake H."/>
            <person name="Nakayama K."/>
        </authorList>
    </citation>
    <scope>NUCLEOTIDE SEQUENCE</scope>
</reference>
<accession>A0A6L2JSE9</accession>
<evidence type="ECO:0000259" key="1">
    <source>
        <dbReference type="Pfam" id="PF07727"/>
    </source>
</evidence>
<dbReference type="PANTHER" id="PTHR11439:SF486">
    <property type="entry name" value="RLK (RECEPTOR-LIKE KINASE) PROTEIN, PUTATIVE-RELATED"/>
    <property type="match status" value="1"/>
</dbReference>
<evidence type="ECO:0000313" key="2">
    <source>
        <dbReference type="EMBL" id="GEU39700.1"/>
    </source>
</evidence>
<organism evidence="2">
    <name type="scientific">Tanacetum cinerariifolium</name>
    <name type="common">Dalmatian daisy</name>
    <name type="synonym">Chrysanthemum cinerariifolium</name>
    <dbReference type="NCBI Taxonomy" id="118510"/>
    <lineage>
        <taxon>Eukaryota</taxon>
        <taxon>Viridiplantae</taxon>
        <taxon>Streptophyta</taxon>
        <taxon>Embryophyta</taxon>
        <taxon>Tracheophyta</taxon>
        <taxon>Spermatophyta</taxon>
        <taxon>Magnoliopsida</taxon>
        <taxon>eudicotyledons</taxon>
        <taxon>Gunneridae</taxon>
        <taxon>Pentapetalae</taxon>
        <taxon>asterids</taxon>
        <taxon>campanulids</taxon>
        <taxon>Asterales</taxon>
        <taxon>Asteraceae</taxon>
        <taxon>Asteroideae</taxon>
        <taxon>Anthemideae</taxon>
        <taxon>Anthemidinae</taxon>
        <taxon>Tanacetum</taxon>
    </lineage>
</organism>
<dbReference type="Pfam" id="PF07727">
    <property type="entry name" value="RVT_2"/>
    <property type="match status" value="1"/>
</dbReference>
<dbReference type="PANTHER" id="PTHR11439">
    <property type="entry name" value="GAG-POL-RELATED RETROTRANSPOSON"/>
    <property type="match status" value="1"/>
</dbReference>
<comment type="caution">
    <text evidence="2">The sequence shown here is derived from an EMBL/GenBank/DDBJ whole genome shotgun (WGS) entry which is preliminary data.</text>
</comment>
<name>A0A6L2JSE9_TANCI</name>
<dbReference type="AlphaFoldDB" id="A0A6L2JSE9"/>
<sequence>MIKNKSCLVAKGYKEEEGIDFEKSFAPVARLEEVRMFVAYVAHKNFTIFQMDVKKAFPNGPLKEEVKSQYAIKLLKKHGMDECDNMSTSMATTRLDADLQGTPINQTKYHRMIKGLMYVTVSRPDIAFTSFDSGFELIAYSDPNHTGFHDDFKIMLGGLKFLGKKLVSWSSKKQDCTAICTAEMIPWTYIHQFWHTLKMDYAKDKFKFFLDTKKLTLTVADFRRIFQLPQATNHNNTRYEGLNYYCMHPTTLIPYPRFIKVIVDHYMTKNSDISRRVHDNYHKVENDDLVKSIFNSGKNKEGEGMLIPDWMLTEEIKLATHYKIYDVVFQEDIFNDPEEPDTRIEPKSDKENLEIRRKTQADVTAMIVEVVHKESENLHAEITLQVTNTIANNMKDDKQVHNTDLSIWWSLKIEFEKPITSATCYKTIAIHTRDHEDHHDDDVLPKGESSLGTQEQLDEFDAWVDEFGINDHEFLTKEVSPEFMEEILREIDEVQLKERLSLSTPEKPTPVYHSCQRNPKAPPMTFLNQDLFYLKKSKEKKHEEIYLGSKIVEVIRTLYELGHEHKFIIEIIMRRVNGKINPITKSYLKHLNKNDIEDLYLLCVNGKVKDYKETGLLGSLSIFMRSTVILERVHDFQLGMESYQHRVNLTTPTIAFLEKRVMILKEIPKFCDATLKRVLEMLKKYSKDVNYGYADPSPSDVDAKYL</sequence>
<gene>
    <name evidence="2" type="ORF">Tci_011678</name>
</gene>
<proteinExistence type="predicted"/>
<dbReference type="InterPro" id="IPR013103">
    <property type="entry name" value="RVT_2"/>
</dbReference>
<protein>
    <submittedName>
        <fullName evidence="2">Ribonuclease H-like domain-containing protein</fullName>
    </submittedName>
</protein>